<dbReference type="AlphaFoldDB" id="A0A7T8H3R9"/>
<evidence type="ECO:0000256" key="1">
    <source>
        <dbReference type="ARBA" id="ARBA00023015"/>
    </source>
</evidence>
<feature type="non-terminal residue" evidence="7">
    <location>
        <position position="70"/>
    </location>
</feature>
<evidence type="ECO:0000313" key="7">
    <source>
        <dbReference type="EMBL" id="QQP42480.1"/>
    </source>
</evidence>
<dbReference type="Gene3D" id="2.60.40.820">
    <property type="entry name" value="Transcription factor, T-box"/>
    <property type="match status" value="1"/>
</dbReference>
<protein>
    <recommendedName>
        <fullName evidence="6">T-box domain-containing protein</fullName>
    </recommendedName>
</protein>
<dbReference type="PANTHER" id="PTHR11267">
    <property type="entry name" value="T-BOX PROTEIN-RELATED"/>
    <property type="match status" value="1"/>
</dbReference>
<proteinExistence type="predicted"/>
<gene>
    <name evidence="7" type="ORF">FKW44_017164</name>
</gene>
<dbReference type="PANTHER" id="PTHR11267:SF181">
    <property type="entry name" value="OPTOMOTOR-BLIND PROTEIN"/>
    <property type="match status" value="1"/>
</dbReference>
<sequence>IILTSMHKYVARIHVVQANDLLSLNSPTTCLQLFVFPETTFLGVTAYQNDKITQLKNRQQPLRKGISRER</sequence>
<evidence type="ECO:0000256" key="3">
    <source>
        <dbReference type="ARBA" id="ARBA00023163"/>
    </source>
</evidence>
<evidence type="ECO:0000256" key="4">
    <source>
        <dbReference type="ARBA" id="ARBA00023242"/>
    </source>
</evidence>
<reference evidence="8" key="1">
    <citation type="submission" date="2021-01" db="EMBL/GenBank/DDBJ databases">
        <title>Caligus Genome Assembly.</title>
        <authorList>
            <person name="Gallardo-Escarate C."/>
        </authorList>
    </citation>
    <scope>NUCLEOTIDE SEQUENCE [LARGE SCALE GENOMIC DNA]</scope>
</reference>
<dbReference type="Pfam" id="PF00907">
    <property type="entry name" value="T-box"/>
    <property type="match status" value="1"/>
</dbReference>
<feature type="non-terminal residue" evidence="7">
    <location>
        <position position="1"/>
    </location>
</feature>
<comment type="caution">
    <text evidence="5">Lacks conserved residue(s) required for the propagation of feature annotation.</text>
</comment>
<keyword evidence="1" id="KW-0805">Transcription regulation</keyword>
<dbReference type="OrthoDB" id="7442607at2759"/>
<dbReference type="PRINTS" id="PR00937">
    <property type="entry name" value="TBOX"/>
</dbReference>
<keyword evidence="8" id="KW-1185">Reference proteome</keyword>
<accession>A0A7T8H3R9</accession>
<dbReference type="GO" id="GO:0001708">
    <property type="term" value="P:cell fate specification"/>
    <property type="evidence" value="ECO:0007669"/>
    <property type="project" value="TreeGrafter"/>
</dbReference>
<dbReference type="Proteomes" id="UP000595437">
    <property type="component" value="Chromosome 11"/>
</dbReference>
<feature type="domain" description="T-box" evidence="6">
    <location>
        <begin position="1"/>
        <end position="68"/>
    </location>
</feature>
<dbReference type="GO" id="GO:0000785">
    <property type="term" value="C:chromatin"/>
    <property type="evidence" value="ECO:0007669"/>
    <property type="project" value="TreeGrafter"/>
</dbReference>
<dbReference type="PROSITE" id="PS50252">
    <property type="entry name" value="TBOX_3"/>
    <property type="match status" value="1"/>
</dbReference>
<dbReference type="InterPro" id="IPR001699">
    <property type="entry name" value="TF_T-box"/>
</dbReference>
<dbReference type="InterPro" id="IPR036960">
    <property type="entry name" value="T-box_sf"/>
</dbReference>
<dbReference type="InterPro" id="IPR046360">
    <property type="entry name" value="T-box_DNA-bd"/>
</dbReference>
<evidence type="ECO:0000259" key="6">
    <source>
        <dbReference type="PROSITE" id="PS50252"/>
    </source>
</evidence>
<name>A0A7T8H3R9_CALRO</name>
<dbReference type="InterPro" id="IPR008967">
    <property type="entry name" value="p53-like_TF_DNA-bd_sf"/>
</dbReference>
<organism evidence="7 8">
    <name type="scientific">Caligus rogercresseyi</name>
    <name type="common">Sea louse</name>
    <dbReference type="NCBI Taxonomy" id="217165"/>
    <lineage>
        <taxon>Eukaryota</taxon>
        <taxon>Metazoa</taxon>
        <taxon>Ecdysozoa</taxon>
        <taxon>Arthropoda</taxon>
        <taxon>Crustacea</taxon>
        <taxon>Multicrustacea</taxon>
        <taxon>Hexanauplia</taxon>
        <taxon>Copepoda</taxon>
        <taxon>Siphonostomatoida</taxon>
        <taxon>Caligidae</taxon>
        <taxon>Caligus</taxon>
    </lineage>
</organism>
<evidence type="ECO:0000256" key="5">
    <source>
        <dbReference type="PROSITE-ProRule" id="PRU00201"/>
    </source>
</evidence>
<comment type="subcellular location">
    <subcellularLocation>
        <location evidence="5">Nucleus</location>
    </subcellularLocation>
</comment>
<dbReference type="GO" id="GO:0000978">
    <property type="term" value="F:RNA polymerase II cis-regulatory region sequence-specific DNA binding"/>
    <property type="evidence" value="ECO:0007669"/>
    <property type="project" value="InterPro"/>
</dbReference>
<evidence type="ECO:0000313" key="8">
    <source>
        <dbReference type="Proteomes" id="UP000595437"/>
    </source>
</evidence>
<keyword evidence="4 5" id="KW-0539">Nucleus</keyword>
<evidence type="ECO:0000256" key="2">
    <source>
        <dbReference type="ARBA" id="ARBA00023125"/>
    </source>
</evidence>
<dbReference type="GO" id="GO:0045893">
    <property type="term" value="P:positive regulation of DNA-templated transcription"/>
    <property type="evidence" value="ECO:0007669"/>
    <property type="project" value="InterPro"/>
</dbReference>
<keyword evidence="2 5" id="KW-0238">DNA-binding</keyword>
<dbReference type="GO" id="GO:0000981">
    <property type="term" value="F:DNA-binding transcription factor activity, RNA polymerase II-specific"/>
    <property type="evidence" value="ECO:0007669"/>
    <property type="project" value="TreeGrafter"/>
</dbReference>
<dbReference type="GO" id="GO:0005634">
    <property type="term" value="C:nucleus"/>
    <property type="evidence" value="ECO:0007669"/>
    <property type="project" value="UniProtKB-SubCell"/>
</dbReference>
<keyword evidence="3" id="KW-0804">Transcription</keyword>
<dbReference type="EMBL" id="CP045900">
    <property type="protein sequence ID" value="QQP42480.1"/>
    <property type="molecule type" value="Genomic_DNA"/>
</dbReference>
<dbReference type="SUPFAM" id="SSF49417">
    <property type="entry name" value="p53-like transcription factors"/>
    <property type="match status" value="1"/>
</dbReference>